<dbReference type="Pfam" id="PF00651">
    <property type="entry name" value="BTB"/>
    <property type="match status" value="1"/>
</dbReference>
<dbReference type="SUPFAM" id="SSF54695">
    <property type="entry name" value="POZ domain"/>
    <property type="match status" value="1"/>
</dbReference>
<dbReference type="InterPro" id="IPR035898">
    <property type="entry name" value="TAZ_dom_sf"/>
</dbReference>
<dbReference type="GO" id="GO:0009751">
    <property type="term" value="P:response to salicylic acid"/>
    <property type="evidence" value="ECO:0007669"/>
    <property type="project" value="UniProtKB-ARBA"/>
</dbReference>
<dbReference type="SUPFAM" id="SSF57933">
    <property type="entry name" value="TAZ domain"/>
    <property type="match status" value="1"/>
</dbReference>
<proteinExistence type="predicted"/>
<dbReference type="CDD" id="cd14733">
    <property type="entry name" value="BACK"/>
    <property type="match status" value="1"/>
</dbReference>
<dbReference type="GO" id="GO:0008270">
    <property type="term" value="F:zinc ion binding"/>
    <property type="evidence" value="ECO:0007669"/>
    <property type="project" value="UniProtKB-KW"/>
</dbReference>
<dbReference type="OrthoDB" id="6359816at2759"/>
<dbReference type="FunFam" id="1.25.40.420:FF:000012">
    <property type="entry name" value="BTB/POZ and TAZ domain-containing protein 2"/>
    <property type="match status" value="1"/>
</dbReference>
<dbReference type="InterPro" id="IPR000210">
    <property type="entry name" value="BTB/POZ_dom"/>
</dbReference>
<evidence type="ECO:0000313" key="7">
    <source>
        <dbReference type="EMBL" id="KAF3337986.1"/>
    </source>
</evidence>
<evidence type="ECO:0000259" key="6">
    <source>
        <dbReference type="PROSITE" id="PS50097"/>
    </source>
</evidence>
<name>A0A833RLG2_9POAL</name>
<dbReference type="GO" id="GO:0005634">
    <property type="term" value="C:nucleus"/>
    <property type="evidence" value="ECO:0007669"/>
    <property type="project" value="TreeGrafter"/>
</dbReference>
<evidence type="ECO:0000256" key="1">
    <source>
        <dbReference type="ARBA" id="ARBA00004906"/>
    </source>
</evidence>
<feature type="domain" description="BTB" evidence="6">
    <location>
        <begin position="24"/>
        <end position="93"/>
    </location>
</feature>
<protein>
    <submittedName>
        <fullName evidence="7">BTB/POZ and TAZ domain-containing protein 2-like isoform X1</fullName>
    </submittedName>
</protein>
<evidence type="ECO:0000313" key="8">
    <source>
        <dbReference type="Proteomes" id="UP000623129"/>
    </source>
</evidence>
<evidence type="ECO:0000256" key="5">
    <source>
        <dbReference type="ARBA" id="ARBA00022833"/>
    </source>
</evidence>
<comment type="pathway">
    <text evidence="1">Protein modification; protein ubiquitination.</text>
</comment>
<keyword evidence="8" id="KW-1185">Reference proteome</keyword>
<dbReference type="PANTHER" id="PTHR46287">
    <property type="entry name" value="BTB/POZ AND TAZ DOMAIN-CONTAINING PROTEIN 3-RELATED"/>
    <property type="match status" value="1"/>
</dbReference>
<evidence type="ECO:0000256" key="2">
    <source>
        <dbReference type="ARBA" id="ARBA00022723"/>
    </source>
</evidence>
<keyword evidence="4" id="KW-0833">Ubl conjugation pathway</keyword>
<dbReference type="InterPro" id="IPR000197">
    <property type="entry name" value="Znf_TAZ"/>
</dbReference>
<dbReference type="SMART" id="SM00551">
    <property type="entry name" value="ZnF_TAZ"/>
    <property type="match status" value="1"/>
</dbReference>
<keyword evidence="3" id="KW-0863">Zinc-finger</keyword>
<dbReference type="EMBL" id="SWLB01000006">
    <property type="protein sequence ID" value="KAF3337986.1"/>
    <property type="molecule type" value="Genomic_DNA"/>
</dbReference>
<dbReference type="SMART" id="SM00225">
    <property type="entry name" value="BTB"/>
    <property type="match status" value="1"/>
</dbReference>
<dbReference type="GO" id="GO:0006355">
    <property type="term" value="P:regulation of DNA-templated transcription"/>
    <property type="evidence" value="ECO:0007669"/>
    <property type="project" value="UniProtKB-ARBA"/>
</dbReference>
<evidence type="ECO:0000256" key="3">
    <source>
        <dbReference type="ARBA" id="ARBA00022771"/>
    </source>
</evidence>
<sequence>MRVKSTNNCIRKPHEDGMDMVPPSDVQIVISDGNTIAAHSSVLSSASPVLERMIDRSRKGWNSDSTIRILGVPSDAVIAFVQLLYSSWMATLSSPEIEDVMDQHCLQLLAMSHKYRVPWLKRSCEAAVAVQLTPDKAVDVLKLAKLCDAPRLYQRCMQLVAKDFLAVQESDGWKFVQRHDTVLELKILQFLEDSDERKKRWKQQRAAQQVYQQLSEAMDCLQHIFTDGCTQTREPCTQSDSCQGLRSLIQHFATCNKKLAQAGGCLRCKRAWQLFRLHSSTCNELKHCKVPFCSHFKTKTQAEKSDKTWRLLAKKVATAKVMSSLASRTRPEVVAKSCAKYMRRK</sequence>
<dbReference type="InterPro" id="IPR044513">
    <property type="entry name" value="BT1/2/3/4/5"/>
</dbReference>
<dbReference type="Gene3D" id="1.25.40.420">
    <property type="match status" value="1"/>
</dbReference>
<dbReference type="Proteomes" id="UP000623129">
    <property type="component" value="Unassembled WGS sequence"/>
</dbReference>
<dbReference type="AlphaFoldDB" id="A0A833RLG2"/>
<dbReference type="Pfam" id="PF02135">
    <property type="entry name" value="zf-TAZ"/>
    <property type="match status" value="1"/>
</dbReference>
<dbReference type="PROSITE" id="PS50097">
    <property type="entry name" value="BTB"/>
    <property type="match status" value="1"/>
</dbReference>
<reference evidence="7" key="1">
    <citation type="submission" date="2020-01" db="EMBL/GenBank/DDBJ databases">
        <title>Genome sequence of Kobresia littledalei, the first chromosome-level genome in the family Cyperaceae.</title>
        <authorList>
            <person name="Qu G."/>
        </authorList>
    </citation>
    <scope>NUCLEOTIDE SEQUENCE</scope>
    <source>
        <strain evidence="7">C.B.Clarke</strain>
        <tissue evidence="7">Leaf</tissue>
    </source>
</reference>
<dbReference type="InterPro" id="IPR011333">
    <property type="entry name" value="SKP1/BTB/POZ_sf"/>
</dbReference>
<accession>A0A833RLG2</accession>
<dbReference type="GO" id="GO:0042542">
    <property type="term" value="P:response to hydrogen peroxide"/>
    <property type="evidence" value="ECO:0007669"/>
    <property type="project" value="UniProtKB-ARBA"/>
</dbReference>
<dbReference type="Gene3D" id="3.30.710.10">
    <property type="entry name" value="Potassium Channel Kv1.1, Chain A"/>
    <property type="match status" value="1"/>
</dbReference>
<dbReference type="PANTHER" id="PTHR46287:SF5">
    <property type="entry name" value="OS02G0596700 PROTEIN"/>
    <property type="match status" value="1"/>
</dbReference>
<keyword evidence="2" id="KW-0479">Metal-binding</keyword>
<comment type="caution">
    <text evidence="7">The sequence shown here is derived from an EMBL/GenBank/DDBJ whole genome shotgun (WGS) entry which is preliminary data.</text>
</comment>
<organism evidence="7 8">
    <name type="scientific">Carex littledalei</name>
    <dbReference type="NCBI Taxonomy" id="544730"/>
    <lineage>
        <taxon>Eukaryota</taxon>
        <taxon>Viridiplantae</taxon>
        <taxon>Streptophyta</taxon>
        <taxon>Embryophyta</taxon>
        <taxon>Tracheophyta</taxon>
        <taxon>Spermatophyta</taxon>
        <taxon>Magnoliopsida</taxon>
        <taxon>Liliopsida</taxon>
        <taxon>Poales</taxon>
        <taxon>Cyperaceae</taxon>
        <taxon>Cyperoideae</taxon>
        <taxon>Cariceae</taxon>
        <taxon>Carex</taxon>
        <taxon>Carex subgen. Euthyceras</taxon>
    </lineage>
</organism>
<keyword evidence="5" id="KW-0862">Zinc</keyword>
<evidence type="ECO:0000256" key="4">
    <source>
        <dbReference type="ARBA" id="ARBA00022786"/>
    </source>
</evidence>
<dbReference type="Gene3D" id="1.20.1020.10">
    <property type="entry name" value="TAZ domain"/>
    <property type="match status" value="1"/>
</dbReference>
<dbReference type="GO" id="GO:0005516">
    <property type="term" value="F:calmodulin binding"/>
    <property type="evidence" value="ECO:0007669"/>
    <property type="project" value="UniProtKB-ARBA"/>
</dbReference>
<gene>
    <name evidence="7" type="ORF">FCM35_KLT18573</name>
</gene>
<dbReference type="GO" id="GO:0009725">
    <property type="term" value="P:response to hormone"/>
    <property type="evidence" value="ECO:0007669"/>
    <property type="project" value="UniProtKB-ARBA"/>
</dbReference>
<dbReference type="FunFam" id="1.20.1020.10:FF:000004">
    <property type="entry name" value="BTB/POZ and TAZ domain-containing protein 2"/>
    <property type="match status" value="1"/>
</dbReference>